<dbReference type="GeneID" id="27686419"/>
<dbReference type="OrthoDB" id="21225at2759"/>
<protein>
    <recommendedName>
        <fullName evidence="4">Response regulatory domain-containing protein</fullName>
    </recommendedName>
</protein>
<name>A0A0L0HLT3_SPIPD</name>
<dbReference type="PANTHER" id="PTHR45339:SF1">
    <property type="entry name" value="HYBRID SIGNAL TRANSDUCTION HISTIDINE KINASE J"/>
    <property type="match status" value="1"/>
</dbReference>
<organism evidence="5 6">
    <name type="scientific">Spizellomyces punctatus (strain DAOM BR117)</name>
    <dbReference type="NCBI Taxonomy" id="645134"/>
    <lineage>
        <taxon>Eukaryota</taxon>
        <taxon>Fungi</taxon>
        <taxon>Fungi incertae sedis</taxon>
        <taxon>Chytridiomycota</taxon>
        <taxon>Chytridiomycota incertae sedis</taxon>
        <taxon>Chytridiomycetes</taxon>
        <taxon>Spizellomycetales</taxon>
        <taxon>Spizellomycetaceae</taxon>
        <taxon>Spizellomyces</taxon>
    </lineage>
</organism>
<evidence type="ECO:0000256" key="3">
    <source>
        <dbReference type="PROSITE-ProRule" id="PRU00169"/>
    </source>
</evidence>
<evidence type="ECO:0000313" key="5">
    <source>
        <dbReference type="EMBL" id="KND02391.1"/>
    </source>
</evidence>
<dbReference type="InterPro" id="IPR001789">
    <property type="entry name" value="Sig_transdc_resp-reg_receiver"/>
</dbReference>
<reference evidence="5 6" key="1">
    <citation type="submission" date="2009-08" db="EMBL/GenBank/DDBJ databases">
        <title>The Genome Sequence of Spizellomyces punctatus strain DAOM BR117.</title>
        <authorList>
            <consortium name="The Broad Institute Genome Sequencing Platform"/>
            <person name="Russ C."/>
            <person name="Cuomo C."/>
            <person name="Shea T."/>
            <person name="Young S.K."/>
            <person name="Zeng Q."/>
            <person name="Koehrsen M."/>
            <person name="Haas B."/>
            <person name="Borodovsky M."/>
            <person name="Guigo R."/>
            <person name="Alvarado L."/>
            <person name="Berlin A."/>
            <person name="Bochicchio J."/>
            <person name="Borenstein D."/>
            <person name="Chapman S."/>
            <person name="Chen Z."/>
            <person name="Engels R."/>
            <person name="Freedman E."/>
            <person name="Gellesch M."/>
            <person name="Goldberg J."/>
            <person name="Griggs A."/>
            <person name="Gujja S."/>
            <person name="Heiman D."/>
            <person name="Hepburn T."/>
            <person name="Howarth C."/>
            <person name="Jen D."/>
            <person name="Larson L."/>
            <person name="Lewis B."/>
            <person name="Mehta T."/>
            <person name="Park D."/>
            <person name="Pearson M."/>
            <person name="Roberts A."/>
            <person name="Saif S."/>
            <person name="Shenoy N."/>
            <person name="Sisk P."/>
            <person name="Stolte C."/>
            <person name="Sykes S."/>
            <person name="Thomson T."/>
            <person name="Walk T."/>
            <person name="White J."/>
            <person name="Yandava C."/>
            <person name="Burger G."/>
            <person name="Gray M.W."/>
            <person name="Holland P.W.H."/>
            <person name="King N."/>
            <person name="Lang F.B.F."/>
            <person name="Roger A.J."/>
            <person name="Ruiz-Trillo I."/>
            <person name="Lander E."/>
            <person name="Nusbaum C."/>
        </authorList>
    </citation>
    <scope>NUCLEOTIDE SEQUENCE [LARGE SCALE GENOMIC DNA]</scope>
    <source>
        <strain evidence="5 6">DAOM BR117</strain>
    </source>
</reference>
<dbReference type="RefSeq" id="XP_016610430.1">
    <property type="nucleotide sequence ID" value="XM_016751148.1"/>
</dbReference>
<gene>
    <name evidence="5" type="ORF">SPPG_02860</name>
</gene>
<sequence>MFENGLELLHALSTSLFDLILLDIVMPVLDGCTTCLFIRGRSPMHSIPDFIVGEHRSYSLPIVPTITSSPQSDMESPLSAPPPYRPRALSSPTLTIPIETPPTILEFNSSVPIVAITSNARPHEVALYLSLGMNDVVEKPVRCGEKFAGIIRSLLANRLGSVDTVT</sequence>
<evidence type="ECO:0000256" key="1">
    <source>
        <dbReference type="ARBA" id="ARBA00022553"/>
    </source>
</evidence>
<dbReference type="PANTHER" id="PTHR45339">
    <property type="entry name" value="HYBRID SIGNAL TRANSDUCTION HISTIDINE KINASE J"/>
    <property type="match status" value="1"/>
</dbReference>
<accession>A0A0L0HLT3</accession>
<keyword evidence="6" id="KW-1185">Reference proteome</keyword>
<keyword evidence="1 3" id="KW-0597">Phosphoprotein</keyword>
<keyword evidence="2" id="KW-0902">Two-component regulatory system</keyword>
<evidence type="ECO:0000259" key="4">
    <source>
        <dbReference type="PROSITE" id="PS50110"/>
    </source>
</evidence>
<feature type="domain" description="Response regulatory" evidence="4">
    <location>
        <begin position="1"/>
        <end position="154"/>
    </location>
</feature>
<dbReference type="SUPFAM" id="SSF52172">
    <property type="entry name" value="CheY-like"/>
    <property type="match status" value="2"/>
</dbReference>
<evidence type="ECO:0000256" key="2">
    <source>
        <dbReference type="ARBA" id="ARBA00023012"/>
    </source>
</evidence>
<proteinExistence type="predicted"/>
<dbReference type="PROSITE" id="PS50110">
    <property type="entry name" value="RESPONSE_REGULATORY"/>
    <property type="match status" value="1"/>
</dbReference>
<dbReference type="EMBL" id="KQ257453">
    <property type="protein sequence ID" value="KND02391.1"/>
    <property type="molecule type" value="Genomic_DNA"/>
</dbReference>
<dbReference type="VEuPathDB" id="FungiDB:SPPG_02860"/>
<feature type="modified residue" description="4-aspartylphosphate" evidence="3">
    <location>
        <position position="23"/>
    </location>
</feature>
<dbReference type="InterPro" id="IPR011006">
    <property type="entry name" value="CheY-like_superfamily"/>
</dbReference>
<dbReference type="Proteomes" id="UP000053201">
    <property type="component" value="Unassembled WGS sequence"/>
</dbReference>
<dbReference type="GO" id="GO:0000160">
    <property type="term" value="P:phosphorelay signal transduction system"/>
    <property type="evidence" value="ECO:0007669"/>
    <property type="project" value="UniProtKB-KW"/>
</dbReference>
<dbReference type="AlphaFoldDB" id="A0A0L0HLT3"/>
<dbReference type="InParanoid" id="A0A0L0HLT3"/>
<evidence type="ECO:0000313" key="6">
    <source>
        <dbReference type="Proteomes" id="UP000053201"/>
    </source>
</evidence>
<dbReference type="Gene3D" id="3.40.50.2300">
    <property type="match status" value="1"/>
</dbReference>